<keyword evidence="8" id="KW-1185">Reference proteome</keyword>
<dbReference type="Gene3D" id="1.10.3130.10">
    <property type="entry name" value="serine acetyltransferase, domain 1"/>
    <property type="match status" value="1"/>
</dbReference>
<evidence type="ECO:0000256" key="6">
    <source>
        <dbReference type="ARBA" id="ARBA00049486"/>
    </source>
</evidence>
<sequence length="226" mass="25034">MRRDNIYYYTLARLTPFLETATLELLDERHDETAMTLALEDLEALIKSDPSHRGLEQCYLESCSPFIAVSTYRLAHACWSREPLMAMKLCHAARVATGVEIHPGATIGRRFVVDHGTGTIIGETAELGDDCTVLNGVIIGSRRMNANMATKRHPTIGHRVSIGAYSQLLGNIVIGDDARIHPWSIITRDMHPHERAWADHAARVEPSDRPGAPSIRHDSASMMSAL</sequence>
<dbReference type="SUPFAM" id="SSF51161">
    <property type="entry name" value="Trimeric LpxA-like enzymes"/>
    <property type="match status" value="1"/>
</dbReference>
<comment type="catalytic activity">
    <reaction evidence="6">
        <text>L-serine + acetyl-CoA = O-acetyl-L-serine + CoA</text>
        <dbReference type="Rhea" id="RHEA:24560"/>
        <dbReference type="ChEBI" id="CHEBI:33384"/>
        <dbReference type="ChEBI" id="CHEBI:57287"/>
        <dbReference type="ChEBI" id="CHEBI:57288"/>
        <dbReference type="ChEBI" id="CHEBI:58340"/>
        <dbReference type="EC" id="2.3.1.30"/>
    </reaction>
</comment>
<evidence type="ECO:0000256" key="5">
    <source>
        <dbReference type="ARBA" id="ARBA00023315"/>
    </source>
</evidence>
<evidence type="ECO:0000256" key="3">
    <source>
        <dbReference type="ARBA" id="ARBA00022605"/>
    </source>
</evidence>
<keyword evidence="3" id="KW-0028">Amino-acid biosynthesis</keyword>
<keyword evidence="4" id="KW-0808">Transferase</keyword>
<dbReference type="CDD" id="cd03354">
    <property type="entry name" value="LbH_SAT"/>
    <property type="match status" value="1"/>
</dbReference>
<dbReference type="RefSeq" id="WP_086900313.1">
    <property type="nucleotide sequence ID" value="NZ_CP021358.1"/>
</dbReference>
<protein>
    <recommendedName>
        <fullName evidence="2">serine O-acetyltransferase</fullName>
        <ecNumber evidence="2">2.3.1.30</ecNumber>
    </recommendedName>
</protein>
<dbReference type="InterPro" id="IPR045304">
    <property type="entry name" value="LbH_SAT"/>
</dbReference>
<keyword evidence="5" id="KW-0012">Acyltransferase</keyword>
<accession>A0A240UPV8</accession>
<dbReference type="InterPro" id="IPR042122">
    <property type="entry name" value="Ser_AcTrfase_N_sf"/>
</dbReference>
<dbReference type="GO" id="GO:0008652">
    <property type="term" value="P:amino acid biosynthetic process"/>
    <property type="evidence" value="ECO:0007669"/>
    <property type="project" value="UniProtKB-KW"/>
</dbReference>
<gene>
    <name evidence="7" type="ORF">B9H00_08585</name>
</gene>
<dbReference type="InterPro" id="IPR011004">
    <property type="entry name" value="Trimer_LpxA-like_sf"/>
</dbReference>
<dbReference type="Gene3D" id="2.160.10.10">
    <property type="entry name" value="Hexapeptide repeat proteins"/>
    <property type="match status" value="1"/>
</dbReference>
<evidence type="ECO:0000313" key="8">
    <source>
        <dbReference type="Proteomes" id="UP000194457"/>
    </source>
</evidence>
<dbReference type="Proteomes" id="UP000194457">
    <property type="component" value="Chromosome"/>
</dbReference>
<comment type="similarity">
    <text evidence="1">Belongs to the transferase hexapeptide repeat family.</text>
</comment>
<organism evidence="7 8">
    <name type="scientific">Kushneria marisflavi</name>
    <dbReference type="NCBI Taxonomy" id="157779"/>
    <lineage>
        <taxon>Bacteria</taxon>
        <taxon>Pseudomonadati</taxon>
        <taxon>Pseudomonadota</taxon>
        <taxon>Gammaproteobacteria</taxon>
        <taxon>Oceanospirillales</taxon>
        <taxon>Halomonadaceae</taxon>
        <taxon>Kushneria</taxon>
    </lineage>
</organism>
<dbReference type="Pfam" id="PF00132">
    <property type="entry name" value="Hexapep"/>
    <property type="match status" value="1"/>
</dbReference>
<evidence type="ECO:0000313" key="7">
    <source>
        <dbReference type="EMBL" id="ART63103.1"/>
    </source>
</evidence>
<dbReference type="EMBL" id="CP021358">
    <property type="protein sequence ID" value="ART63103.1"/>
    <property type="molecule type" value="Genomic_DNA"/>
</dbReference>
<evidence type="ECO:0000256" key="2">
    <source>
        <dbReference type="ARBA" id="ARBA00013266"/>
    </source>
</evidence>
<dbReference type="PANTHER" id="PTHR42811">
    <property type="entry name" value="SERINE ACETYLTRANSFERASE"/>
    <property type="match status" value="1"/>
</dbReference>
<dbReference type="EC" id="2.3.1.30" evidence="2"/>
<reference evidence="7 8" key="1">
    <citation type="submission" date="2017-05" db="EMBL/GenBank/DDBJ databases">
        <authorList>
            <person name="Song R."/>
            <person name="Chenine A.L."/>
            <person name="Ruprecht R.M."/>
        </authorList>
    </citation>
    <scope>NUCLEOTIDE SEQUENCE [LARGE SCALE GENOMIC DNA]</scope>
    <source>
        <strain evidence="7">SW32</strain>
    </source>
</reference>
<dbReference type="GO" id="GO:0009001">
    <property type="term" value="F:serine O-acetyltransferase activity"/>
    <property type="evidence" value="ECO:0007669"/>
    <property type="project" value="UniProtKB-EC"/>
</dbReference>
<proteinExistence type="inferred from homology"/>
<dbReference type="KEGG" id="kma:B9H00_08585"/>
<evidence type="ECO:0000256" key="1">
    <source>
        <dbReference type="ARBA" id="ARBA00007274"/>
    </source>
</evidence>
<dbReference type="AlphaFoldDB" id="A0A240UPV8"/>
<name>A0A240UPV8_9GAMM</name>
<evidence type="ECO:0000256" key="4">
    <source>
        <dbReference type="ARBA" id="ARBA00022679"/>
    </source>
</evidence>
<dbReference type="OrthoDB" id="9801456at2"/>
<dbReference type="InterPro" id="IPR001451">
    <property type="entry name" value="Hexapep"/>
</dbReference>